<gene>
    <name evidence="2" type="primary">LOC108018844</name>
</gene>
<accession>A0AB40DIM5</accession>
<sequence>MGRGNPAGKLYSKYRNRRSRIMKKKKRSVELVIFEEDDADICKAYKLTLSRTCDDWESVRDMWKKTYKIRQEDVTALNNSDFFKAWNKFSHAKAYELIDIDFDLMYPGKGFHLLSKWQEFRQKIMCYCEDNIINEHCKAQLLLVKNCTNIDAKDFIIATLLNAVLPSSARFKNEDENVQGRLQYWTRRRVSG</sequence>
<proteinExistence type="predicted"/>
<reference evidence="1" key="1">
    <citation type="submission" date="2025-05" db="UniProtKB">
        <authorList>
            <consortium name="RefSeq"/>
        </authorList>
    </citation>
    <scope>NUCLEOTIDE SEQUENCE [LARGE SCALE GENOMIC DNA]</scope>
</reference>
<organism evidence="1 2">
    <name type="scientific">Drosophila suzukii</name>
    <name type="common">Spotted-wing drosophila fruit fly</name>
    <dbReference type="NCBI Taxonomy" id="28584"/>
    <lineage>
        <taxon>Eukaryota</taxon>
        <taxon>Metazoa</taxon>
        <taxon>Ecdysozoa</taxon>
        <taxon>Arthropoda</taxon>
        <taxon>Hexapoda</taxon>
        <taxon>Insecta</taxon>
        <taxon>Pterygota</taxon>
        <taxon>Neoptera</taxon>
        <taxon>Endopterygota</taxon>
        <taxon>Diptera</taxon>
        <taxon>Brachycera</taxon>
        <taxon>Muscomorpha</taxon>
        <taxon>Ephydroidea</taxon>
        <taxon>Drosophilidae</taxon>
        <taxon>Drosophila</taxon>
        <taxon>Sophophora</taxon>
    </lineage>
</organism>
<protein>
    <submittedName>
        <fullName evidence="2">Uncharacterized protein isoform X1</fullName>
    </submittedName>
</protein>
<dbReference type="RefSeq" id="XP_065723040.2">
    <property type="nucleotide sequence ID" value="XM_065866968.2"/>
</dbReference>
<dbReference type="AlphaFoldDB" id="A0AB40DIM5"/>
<reference evidence="2" key="2">
    <citation type="submission" date="2025-08" db="UniProtKB">
        <authorList>
            <consortium name="RefSeq"/>
        </authorList>
    </citation>
    <scope>IDENTIFICATION</scope>
</reference>
<keyword evidence="1" id="KW-1185">Reference proteome</keyword>
<evidence type="ECO:0000313" key="1">
    <source>
        <dbReference type="Proteomes" id="UP001652628"/>
    </source>
</evidence>
<dbReference type="GeneID" id="108018844"/>
<evidence type="ECO:0000313" key="2">
    <source>
        <dbReference type="RefSeq" id="XP_065723040.2"/>
    </source>
</evidence>
<dbReference type="Proteomes" id="UP001652628">
    <property type="component" value="Chromosome 2L"/>
</dbReference>
<name>A0AB40DIM5_DROSZ</name>